<evidence type="ECO:0000313" key="1">
    <source>
        <dbReference type="EMBL" id="VDL80301.1"/>
    </source>
</evidence>
<reference evidence="1 2" key="2">
    <citation type="submission" date="2018-11" db="EMBL/GenBank/DDBJ databases">
        <authorList>
            <consortium name="Pathogen Informatics"/>
        </authorList>
    </citation>
    <scope>NUCLEOTIDE SEQUENCE [LARGE SCALE GENOMIC DNA]</scope>
</reference>
<evidence type="ECO:0000313" key="2">
    <source>
        <dbReference type="Proteomes" id="UP000271162"/>
    </source>
</evidence>
<dbReference type="Proteomes" id="UP000271162">
    <property type="component" value="Unassembled WGS sequence"/>
</dbReference>
<name>A0A0N4YIG6_NIPBR</name>
<keyword evidence="2" id="KW-1185">Reference proteome</keyword>
<evidence type="ECO:0000313" key="3">
    <source>
        <dbReference type="WBParaSite" id="NBR_0001670501-mRNA-1"/>
    </source>
</evidence>
<dbReference type="WBParaSite" id="NBR_0001670501-mRNA-1">
    <property type="protein sequence ID" value="NBR_0001670501-mRNA-1"/>
    <property type="gene ID" value="NBR_0001670501"/>
</dbReference>
<gene>
    <name evidence="1" type="ORF">NBR_LOCUS16706</name>
</gene>
<sequence>MYSKLGTFDYSPPILYGYAMPVYTHNLAEITRWFNTPGMETASQLAFQMQVLFSNSVFSARDIVIDLPGKAALVCSVPRSIPVGESNLPVNDADAGLSKVYPSLE</sequence>
<dbReference type="AlphaFoldDB" id="A0A0N4YIG6"/>
<proteinExistence type="predicted"/>
<organism evidence="3">
    <name type="scientific">Nippostrongylus brasiliensis</name>
    <name type="common">Rat hookworm</name>
    <dbReference type="NCBI Taxonomy" id="27835"/>
    <lineage>
        <taxon>Eukaryota</taxon>
        <taxon>Metazoa</taxon>
        <taxon>Ecdysozoa</taxon>
        <taxon>Nematoda</taxon>
        <taxon>Chromadorea</taxon>
        <taxon>Rhabditida</taxon>
        <taxon>Rhabditina</taxon>
        <taxon>Rhabditomorpha</taxon>
        <taxon>Strongyloidea</taxon>
        <taxon>Heligmosomidae</taxon>
        <taxon>Nippostrongylus</taxon>
    </lineage>
</organism>
<reference evidence="3" key="1">
    <citation type="submission" date="2017-02" db="UniProtKB">
        <authorList>
            <consortium name="WormBaseParasite"/>
        </authorList>
    </citation>
    <scope>IDENTIFICATION</scope>
</reference>
<protein>
    <submittedName>
        <fullName evidence="3">Polyprotein</fullName>
    </submittedName>
</protein>
<accession>A0A0N4YIG6</accession>
<dbReference type="EMBL" id="UYSL01022352">
    <property type="protein sequence ID" value="VDL80301.1"/>
    <property type="molecule type" value="Genomic_DNA"/>
</dbReference>